<reference evidence="1 2" key="1">
    <citation type="submission" date="2020-04" db="EMBL/GenBank/DDBJ databases">
        <authorList>
            <person name="Laetsch R D."/>
            <person name="Stevens L."/>
            <person name="Kumar S."/>
            <person name="Blaxter L. M."/>
        </authorList>
    </citation>
    <scope>NUCLEOTIDE SEQUENCE [LARGE SCALE GENOMIC DNA]</scope>
</reference>
<name>A0A8S1F335_9PELO</name>
<dbReference type="Proteomes" id="UP000494206">
    <property type="component" value="Unassembled WGS sequence"/>
</dbReference>
<evidence type="ECO:0000313" key="2">
    <source>
        <dbReference type="Proteomes" id="UP000494206"/>
    </source>
</evidence>
<comment type="caution">
    <text evidence="1">The sequence shown here is derived from an EMBL/GenBank/DDBJ whole genome shotgun (WGS) entry which is preliminary data.</text>
</comment>
<sequence length="354" mass="40381">MASNYLSHAIANINKCNSFNSLSSTALILNVDVEYVVVCLGQTIRVFRKFKFDEKCLKEGTWVTYNAAEKKYVATNDEIVKNLPRVFVEKSKKQHRIITTKTNEVQINPSPFKIFVSTPIVVPNAQMDAKIFEYWYGHAWSPEFGRISDPEQLLAPLKKNHTYNAIIECVQFRNKIHIWIISSVEICIDKSVHLLSALAPWNSKPNLKYSEIGRSQIGIIALKTSGRMNDSIFVALRDGSRVLLHYSNWRISKLTAEMIRSDDEANAEKAAIFSQLQIGIAINIVKKQTYLKFICANLKSFCSLEEMENLAVDYNRASDLDMPIIRFFMKYDENMDPDGESNHFSPFAENVSDA</sequence>
<keyword evidence="2" id="KW-1185">Reference proteome</keyword>
<protein>
    <submittedName>
        <fullName evidence="1">Uncharacterized protein</fullName>
    </submittedName>
</protein>
<proteinExistence type="predicted"/>
<evidence type="ECO:0000313" key="1">
    <source>
        <dbReference type="EMBL" id="CAB3407212.1"/>
    </source>
</evidence>
<gene>
    <name evidence="1" type="ORF">CBOVIS_LOCUS9173</name>
</gene>
<dbReference type="AlphaFoldDB" id="A0A8S1F335"/>
<dbReference type="EMBL" id="CADEPM010000006">
    <property type="protein sequence ID" value="CAB3407212.1"/>
    <property type="molecule type" value="Genomic_DNA"/>
</dbReference>
<organism evidence="1 2">
    <name type="scientific">Caenorhabditis bovis</name>
    <dbReference type="NCBI Taxonomy" id="2654633"/>
    <lineage>
        <taxon>Eukaryota</taxon>
        <taxon>Metazoa</taxon>
        <taxon>Ecdysozoa</taxon>
        <taxon>Nematoda</taxon>
        <taxon>Chromadorea</taxon>
        <taxon>Rhabditida</taxon>
        <taxon>Rhabditina</taxon>
        <taxon>Rhabditomorpha</taxon>
        <taxon>Rhabditoidea</taxon>
        <taxon>Rhabditidae</taxon>
        <taxon>Peloderinae</taxon>
        <taxon>Caenorhabditis</taxon>
    </lineage>
</organism>
<accession>A0A8S1F335</accession>